<dbReference type="PANTHER" id="PTHR34387:SF1">
    <property type="entry name" value="PERIPLASMIC IMMUNOGENIC PROTEIN"/>
    <property type="match status" value="1"/>
</dbReference>
<feature type="chain" id="PRO_5020697773" evidence="1">
    <location>
        <begin position="26"/>
        <end position="244"/>
    </location>
</feature>
<gene>
    <name evidence="2" type="ORF">E2A64_16720</name>
</gene>
<dbReference type="InterPro" id="IPR052022">
    <property type="entry name" value="26kDa_periplasmic_antigen"/>
</dbReference>
<accession>A0A4R5PHU4</accession>
<reference evidence="2 3" key="1">
    <citation type="journal article" date="2013" name="Int. J. Syst. Evol. Microbiol.">
        <title>Hoeflea suaedae sp. nov., an endophytic bacterium isolated from the root of the halophyte Suaeda maritima.</title>
        <authorList>
            <person name="Chung E.J."/>
            <person name="Park J.A."/>
            <person name="Pramanik P."/>
            <person name="Bibi F."/>
            <person name="Jeon C.O."/>
            <person name="Chung Y.R."/>
        </authorList>
    </citation>
    <scope>NUCLEOTIDE SEQUENCE [LARGE SCALE GENOMIC DNA]</scope>
    <source>
        <strain evidence="2 3">YC6898</strain>
    </source>
</reference>
<feature type="signal peptide" evidence="1">
    <location>
        <begin position="1"/>
        <end position="25"/>
    </location>
</feature>
<name>A0A4R5PHU4_9HYPH</name>
<dbReference type="Proteomes" id="UP000295131">
    <property type="component" value="Unassembled WGS sequence"/>
</dbReference>
<sequence length="244" mass="25984">MLALALSTASLVPLGTPAFVSSALAQEEAAKASVITVFAEGTASVVPDMAVINLTVLREADTAREALDANTAAMNEVLAALKEDGIEDRDIQTSNFSIQPRWVYPKKDDGNQTPTISGYQVTNGLTVRIRNLERVGDILDTSITLGVNQGGQIDFTNDKPDETIGQARKNAVMNARKKAEEMAEAAGVTLGRITSMSEQSYAQPIRMARSSMLKMAADESAPVPVAAGENEYSVSVSMSFEIVQ</sequence>
<dbReference type="EMBL" id="SMSI01000004">
    <property type="protein sequence ID" value="TDH34497.1"/>
    <property type="molecule type" value="Genomic_DNA"/>
</dbReference>
<keyword evidence="1" id="KW-0732">Signal</keyword>
<proteinExistence type="predicted"/>
<dbReference type="Gene3D" id="3.30.110.170">
    <property type="entry name" value="Protein of unknown function (DUF541), domain 1"/>
    <property type="match status" value="1"/>
</dbReference>
<comment type="caution">
    <text evidence="2">The sequence shown here is derived from an EMBL/GenBank/DDBJ whole genome shotgun (WGS) entry which is preliminary data.</text>
</comment>
<dbReference type="OrthoDB" id="9813144at2"/>
<organism evidence="2 3">
    <name type="scientific">Pseudohoeflea suaedae</name>
    <dbReference type="NCBI Taxonomy" id="877384"/>
    <lineage>
        <taxon>Bacteria</taxon>
        <taxon>Pseudomonadati</taxon>
        <taxon>Pseudomonadota</taxon>
        <taxon>Alphaproteobacteria</taxon>
        <taxon>Hyphomicrobiales</taxon>
        <taxon>Rhizobiaceae</taxon>
        <taxon>Pseudohoeflea</taxon>
    </lineage>
</organism>
<dbReference type="InterPro" id="IPR007497">
    <property type="entry name" value="SIMPL/DUF541"/>
</dbReference>
<protein>
    <submittedName>
        <fullName evidence="2">SIMPL domain-containing protein</fullName>
    </submittedName>
</protein>
<dbReference type="PANTHER" id="PTHR34387">
    <property type="entry name" value="SLR1258 PROTEIN"/>
    <property type="match status" value="1"/>
</dbReference>
<evidence type="ECO:0000313" key="3">
    <source>
        <dbReference type="Proteomes" id="UP000295131"/>
    </source>
</evidence>
<evidence type="ECO:0000256" key="1">
    <source>
        <dbReference type="SAM" id="SignalP"/>
    </source>
</evidence>
<keyword evidence="3" id="KW-1185">Reference proteome</keyword>
<dbReference type="Gene3D" id="3.30.70.2970">
    <property type="entry name" value="Protein of unknown function (DUF541), domain 2"/>
    <property type="match status" value="1"/>
</dbReference>
<dbReference type="Pfam" id="PF04402">
    <property type="entry name" value="SIMPL"/>
    <property type="match status" value="1"/>
</dbReference>
<evidence type="ECO:0000313" key="2">
    <source>
        <dbReference type="EMBL" id="TDH34497.1"/>
    </source>
</evidence>
<dbReference type="AlphaFoldDB" id="A0A4R5PHU4"/>
<dbReference type="GO" id="GO:0006974">
    <property type="term" value="P:DNA damage response"/>
    <property type="evidence" value="ECO:0007669"/>
    <property type="project" value="TreeGrafter"/>
</dbReference>